<gene>
    <name evidence="1" type="ORF">QBC46DRAFT_428002</name>
</gene>
<dbReference type="EMBL" id="MU854004">
    <property type="protein sequence ID" value="KAK3934318.1"/>
    <property type="molecule type" value="Genomic_DNA"/>
</dbReference>
<organism evidence="1 2">
    <name type="scientific">Diplogelasinospora grovesii</name>
    <dbReference type="NCBI Taxonomy" id="303347"/>
    <lineage>
        <taxon>Eukaryota</taxon>
        <taxon>Fungi</taxon>
        <taxon>Dikarya</taxon>
        <taxon>Ascomycota</taxon>
        <taxon>Pezizomycotina</taxon>
        <taxon>Sordariomycetes</taxon>
        <taxon>Sordariomycetidae</taxon>
        <taxon>Sordariales</taxon>
        <taxon>Diplogelasinosporaceae</taxon>
        <taxon>Diplogelasinospora</taxon>
    </lineage>
</organism>
<evidence type="ECO:0000313" key="1">
    <source>
        <dbReference type="EMBL" id="KAK3934318.1"/>
    </source>
</evidence>
<evidence type="ECO:0000313" key="2">
    <source>
        <dbReference type="Proteomes" id="UP001303473"/>
    </source>
</evidence>
<protein>
    <submittedName>
        <fullName evidence="1">Uncharacterized protein</fullName>
    </submittedName>
</protein>
<dbReference type="AlphaFoldDB" id="A0AAN6MXI2"/>
<dbReference type="Proteomes" id="UP001303473">
    <property type="component" value="Unassembled WGS sequence"/>
</dbReference>
<comment type="caution">
    <text evidence="1">The sequence shown here is derived from an EMBL/GenBank/DDBJ whole genome shotgun (WGS) entry which is preliminary data.</text>
</comment>
<name>A0AAN6MXI2_9PEZI</name>
<sequence length="148" mass="16341">MLAVRYILGRTHRKNAGEIRRLQVVKIAIENRNATNEDIIRKISKRSTTPSTNVSVERLVSWRASSSAVVMIETDWGRPFGGGGHGGAPDSARKQTPVEVTGLQDFLINYKAAHVWITTQKRPADSPQDFRTKIAILDSGVNAAQFSL</sequence>
<proteinExistence type="predicted"/>
<reference evidence="2" key="1">
    <citation type="journal article" date="2023" name="Mol. Phylogenet. Evol.">
        <title>Genome-scale phylogeny and comparative genomics of the fungal order Sordariales.</title>
        <authorList>
            <person name="Hensen N."/>
            <person name="Bonometti L."/>
            <person name="Westerberg I."/>
            <person name="Brannstrom I.O."/>
            <person name="Guillou S."/>
            <person name="Cros-Aarteil S."/>
            <person name="Calhoun S."/>
            <person name="Haridas S."/>
            <person name="Kuo A."/>
            <person name="Mondo S."/>
            <person name="Pangilinan J."/>
            <person name="Riley R."/>
            <person name="LaButti K."/>
            <person name="Andreopoulos B."/>
            <person name="Lipzen A."/>
            <person name="Chen C."/>
            <person name="Yan M."/>
            <person name="Daum C."/>
            <person name="Ng V."/>
            <person name="Clum A."/>
            <person name="Steindorff A."/>
            <person name="Ohm R.A."/>
            <person name="Martin F."/>
            <person name="Silar P."/>
            <person name="Natvig D.O."/>
            <person name="Lalanne C."/>
            <person name="Gautier V."/>
            <person name="Ament-Velasquez S.L."/>
            <person name="Kruys A."/>
            <person name="Hutchinson M.I."/>
            <person name="Powell A.J."/>
            <person name="Barry K."/>
            <person name="Miller A.N."/>
            <person name="Grigoriev I.V."/>
            <person name="Debuchy R."/>
            <person name="Gladieux P."/>
            <person name="Hiltunen Thoren M."/>
            <person name="Johannesson H."/>
        </authorList>
    </citation>
    <scope>NUCLEOTIDE SEQUENCE [LARGE SCALE GENOMIC DNA]</scope>
    <source>
        <strain evidence="2">CBS 340.73</strain>
    </source>
</reference>
<accession>A0AAN6MXI2</accession>
<keyword evidence="2" id="KW-1185">Reference proteome</keyword>